<feature type="transmembrane region" description="Helical" evidence="1">
    <location>
        <begin position="34"/>
        <end position="51"/>
    </location>
</feature>
<evidence type="ECO:0000313" key="3">
    <source>
        <dbReference type="Proteomes" id="UP000680839"/>
    </source>
</evidence>
<gene>
    <name evidence="2" type="ORF">KMZ29_08685</name>
</gene>
<protein>
    <submittedName>
        <fullName evidence="2">Uncharacterized protein</fullName>
    </submittedName>
</protein>
<proteinExistence type="predicted"/>
<reference evidence="2" key="1">
    <citation type="submission" date="2021-06" db="EMBL/GenBank/DDBJ databases">
        <title>Bradyrhizobium sp. S2-20-1 Genome sequencing.</title>
        <authorList>
            <person name="Jin L."/>
        </authorList>
    </citation>
    <scope>NUCLEOTIDE SEQUENCE</scope>
    <source>
        <strain evidence="2">S2-20-1</strain>
    </source>
</reference>
<dbReference type="RefSeq" id="WP_215623316.1">
    <property type="nucleotide sequence ID" value="NZ_CP076134.1"/>
</dbReference>
<sequence>MEKLREIYIFVAFVVGVGCLLLAAFQAWSGNMKSAAGLGTAFVVCGIFLFLSQIKTFKVWEVQVELRETLDRAEEIIGRLRRLAAISARASYLTISWGNRLGTPTAKEKQVVLDDIDAQLVELKVTPEERAVIIRPWVKMIKADFFFLFTRVVRGIAPLKTTELVAAMHATQSQAATDASMAHSDLITPWSKKTNADFKAMDRLENKSLSAVIDEWMPEKGGWLSDKELAAVVLFKKEILKQADDSEKKGGYTKESAEFFDALLKHEAEKSEEIWNASKK</sequence>
<name>A0A975RPL3_9BRAD</name>
<organism evidence="2 3">
    <name type="scientific">Bradyrhizobium sediminis</name>
    <dbReference type="NCBI Taxonomy" id="2840469"/>
    <lineage>
        <taxon>Bacteria</taxon>
        <taxon>Pseudomonadati</taxon>
        <taxon>Pseudomonadota</taxon>
        <taxon>Alphaproteobacteria</taxon>
        <taxon>Hyphomicrobiales</taxon>
        <taxon>Nitrobacteraceae</taxon>
        <taxon>Bradyrhizobium</taxon>
    </lineage>
</organism>
<keyword evidence="1" id="KW-0472">Membrane</keyword>
<accession>A0A975RPL3</accession>
<dbReference type="PROSITE" id="PS51257">
    <property type="entry name" value="PROKAR_LIPOPROTEIN"/>
    <property type="match status" value="1"/>
</dbReference>
<dbReference type="Proteomes" id="UP000680839">
    <property type="component" value="Chromosome"/>
</dbReference>
<dbReference type="AlphaFoldDB" id="A0A975RPL3"/>
<keyword evidence="1" id="KW-1133">Transmembrane helix</keyword>
<keyword evidence="1" id="KW-0812">Transmembrane</keyword>
<dbReference type="EMBL" id="CP076134">
    <property type="protein sequence ID" value="QWG14716.1"/>
    <property type="molecule type" value="Genomic_DNA"/>
</dbReference>
<evidence type="ECO:0000313" key="2">
    <source>
        <dbReference type="EMBL" id="QWG14716.1"/>
    </source>
</evidence>
<evidence type="ECO:0000256" key="1">
    <source>
        <dbReference type="SAM" id="Phobius"/>
    </source>
</evidence>
<feature type="transmembrane region" description="Helical" evidence="1">
    <location>
        <begin position="7"/>
        <end position="28"/>
    </location>
</feature>